<dbReference type="AlphaFoldDB" id="A0A7I8KM03"/>
<evidence type="ECO:0000313" key="2">
    <source>
        <dbReference type="Proteomes" id="UP000663760"/>
    </source>
</evidence>
<organism evidence="1 2">
    <name type="scientific">Spirodela intermedia</name>
    <name type="common">Intermediate duckweed</name>
    <dbReference type="NCBI Taxonomy" id="51605"/>
    <lineage>
        <taxon>Eukaryota</taxon>
        <taxon>Viridiplantae</taxon>
        <taxon>Streptophyta</taxon>
        <taxon>Embryophyta</taxon>
        <taxon>Tracheophyta</taxon>
        <taxon>Spermatophyta</taxon>
        <taxon>Magnoliopsida</taxon>
        <taxon>Liliopsida</taxon>
        <taxon>Araceae</taxon>
        <taxon>Lemnoideae</taxon>
        <taxon>Spirodela</taxon>
    </lineage>
</organism>
<protein>
    <submittedName>
        <fullName evidence="1">Uncharacterized protein</fullName>
    </submittedName>
</protein>
<sequence>MDASHPLRKSIASSTNKE</sequence>
<proteinExistence type="predicted"/>
<name>A0A7I8KM03_SPIIN</name>
<reference evidence="1" key="1">
    <citation type="submission" date="2020-02" db="EMBL/GenBank/DDBJ databases">
        <authorList>
            <person name="Scholz U."/>
            <person name="Mascher M."/>
            <person name="Fiebig A."/>
        </authorList>
    </citation>
    <scope>NUCLEOTIDE SEQUENCE</scope>
</reference>
<gene>
    <name evidence="1" type="ORF">SI8410_07009489</name>
</gene>
<keyword evidence="2" id="KW-1185">Reference proteome</keyword>
<dbReference type="Proteomes" id="UP000663760">
    <property type="component" value="Chromosome 7"/>
</dbReference>
<dbReference type="EMBL" id="LR746270">
    <property type="protein sequence ID" value="CAA7398819.1"/>
    <property type="molecule type" value="Genomic_DNA"/>
</dbReference>
<evidence type="ECO:0000313" key="1">
    <source>
        <dbReference type="EMBL" id="CAA7398819.1"/>
    </source>
</evidence>
<accession>A0A7I8KM03</accession>